<reference evidence="1" key="1">
    <citation type="submission" date="2021-03" db="EMBL/GenBank/DDBJ databases">
        <title>Evolutionary priming and transition to the ectomycorrhizal habit in an iconic lineage of mushroom-forming fungi: is preadaptation a requirement?</title>
        <authorList>
            <consortium name="DOE Joint Genome Institute"/>
            <person name="Looney B.P."/>
            <person name="Miyauchi S."/>
            <person name="Morin E."/>
            <person name="Drula E."/>
            <person name="Courty P.E."/>
            <person name="Chicoki N."/>
            <person name="Fauchery L."/>
            <person name="Kohler A."/>
            <person name="Kuo A."/>
            <person name="LaButti K."/>
            <person name="Pangilinan J."/>
            <person name="Lipzen A."/>
            <person name="Riley R."/>
            <person name="Andreopoulos W."/>
            <person name="He G."/>
            <person name="Johnson J."/>
            <person name="Barry K.W."/>
            <person name="Grigoriev I.V."/>
            <person name="Nagy L."/>
            <person name="Hibbett D."/>
            <person name="Henrissat B."/>
            <person name="Matheny P.B."/>
            <person name="Labbe J."/>
            <person name="Martin A.F."/>
        </authorList>
    </citation>
    <scope>NUCLEOTIDE SEQUENCE</scope>
    <source>
        <strain evidence="1">BPL698</strain>
    </source>
</reference>
<proteinExistence type="predicted"/>
<name>A0ACC0TVI7_9AGAM</name>
<organism evidence="1 2">
    <name type="scientific">Russula earlei</name>
    <dbReference type="NCBI Taxonomy" id="71964"/>
    <lineage>
        <taxon>Eukaryota</taxon>
        <taxon>Fungi</taxon>
        <taxon>Dikarya</taxon>
        <taxon>Basidiomycota</taxon>
        <taxon>Agaricomycotina</taxon>
        <taxon>Agaricomycetes</taxon>
        <taxon>Russulales</taxon>
        <taxon>Russulaceae</taxon>
        <taxon>Russula</taxon>
    </lineage>
</organism>
<evidence type="ECO:0000313" key="2">
    <source>
        <dbReference type="Proteomes" id="UP001207468"/>
    </source>
</evidence>
<keyword evidence="2" id="KW-1185">Reference proteome</keyword>
<comment type="caution">
    <text evidence="1">The sequence shown here is derived from an EMBL/GenBank/DDBJ whole genome shotgun (WGS) entry which is preliminary data.</text>
</comment>
<dbReference type="Proteomes" id="UP001207468">
    <property type="component" value="Unassembled WGS sequence"/>
</dbReference>
<gene>
    <name evidence="1" type="ORF">F5148DRAFT_1291363</name>
</gene>
<evidence type="ECO:0000313" key="1">
    <source>
        <dbReference type="EMBL" id="KAI9449601.1"/>
    </source>
</evidence>
<dbReference type="EMBL" id="JAGFNK010000484">
    <property type="protein sequence ID" value="KAI9449601.1"/>
    <property type="molecule type" value="Genomic_DNA"/>
</dbReference>
<sequence>MAAMAQQGYTIKGNIKGLKDSTLVFLNNSTGATVAQDYTSKGNFSLKGIASDPDMFQLGFIGNKEMAYLQSFNPLKERLGNIVTKINAEPAGHKRDSLIAQFQVTKDKVIDQVNKFIKEKPASPISTFVLYVVNPLFPEPGALETKFNTLQPEAQKGLYARLIEQMIAATHVGGVGTMAADFTQNDTANNPIKLSSFKGKYVLVDFWASWCRPCRMENPNVLAAYNKYKNRNFTVLGVSLDQQKANWIKAINDDKLAWSQVSDLQYWNNAVAQMYHIQSIPSNMLIDPTGKIIAKDLRQENLEQTLQSEATRYTG</sequence>
<protein>
    <submittedName>
        <fullName evidence="1">Alkyl hydroperoxide reductase/ thiol specific antioxidant/ Mal allergen</fullName>
    </submittedName>
</protein>
<accession>A0ACC0TVI7</accession>